<dbReference type="EMBL" id="LPWE01000011">
    <property type="protein sequence ID" value="ODR95034.1"/>
    <property type="molecule type" value="Genomic_DNA"/>
</dbReference>
<dbReference type="InterPro" id="IPR013655">
    <property type="entry name" value="PAS_fold_3"/>
</dbReference>
<evidence type="ECO:0000259" key="7">
    <source>
        <dbReference type="PROSITE" id="PS50113"/>
    </source>
</evidence>
<gene>
    <name evidence="8" type="ORF">AUC70_04620</name>
</gene>
<comment type="caution">
    <text evidence="8">The sequence shown here is derived from an EMBL/GenBank/DDBJ whole genome shotgun (WGS) entry which is preliminary data.</text>
</comment>
<evidence type="ECO:0000256" key="2">
    <source>
        <dbReference type="ARBA" id="ARBA00012438"/>
    </source>
</evidence>
<dbReference type="SMART" id="SM00331">
    <property type="entry name" value="PP2C_SIG"/>
    <property type="match status" value="1"/>
</dbReference>
<accession>A0A1E3VND5</accession>
<dbReference type="EC" id="2.7.13.3" evidence="2"/>
<evidence type="ECO:0000256" key="5">
    <source>
        <dbReference type="ARBA" id="ARBA00022777"/>
    </source>
</evidence>
<feature type="domain" description="PAC" evidence="7">
    <location>
        <begin position="161"/>
        <end position="213"/>
    </location>
</feature>
<dbReference type="PANTHER" id="PTHR43304">
    <property type="entry name" value="PHYTOCHROME-LIKE PROTEIN CPH1"/>
    <property type="match status" value="1"/>
</dbReference>
<dbReference type="SMART" id="SM00086">
    <property type="entry name" value="PAC"/>
    <property type="match status" value="2"/>
</dbReference>
<comment type="catalytic activity">
    <reaction evidence="1">
        <text>ATP + protein L-histidine = ADP + protein N-phospho-L-histidine.</text>
        <dbReference type="EC" id="2.7.13.3"/>
    </reaction>
</comment>
<evidence type="ECO:0000256" key="3">
    <source>
        <dbReference type="ARBA" id="ARBA00022553"/>
    </source>
</evidence>
<dbReference type="PROSITE" id="PS50112">
    <property type="entry name" value="PAS"/>
    <property type="match status" value="1"/>
</dbReference>
<dbReference type="InterPro" id="IPR000700">
    <property type="entry name" value="PAS-assoc_C"/>
</dbReference>
<evidence type="ECO:0000313" key="8">
    <source>
        <dbReference type="EMBL" id="ODR95034.1"/>
    </source>
</evidence>
<dbReference type="GO" id="GO:0004673">
    <property type="term" value="F:protein histidine kinase activity"/>
    <property type="evidence" value="ECO:0007669"/>
    <property type="project" value="UniProtKB-EC"/>
</dbReference>
<name>A0A1E3VND5_9HYPH</name>
<proteinExistence type="predicted"/>
<feature type="domain" description="PAS" evidence="6">
    <location>
        <begin position="85"/>
        <end position="159"/>
    </location>
</feature>
<dbReference type="Pfam" id="PF07228">
    <property type="entry name" value="SpoIIE"/>
    <property type="match status" value="1"/>
</dbReference>
<protein>
    <recommendedName>
        <fullName evidence="2">histidine kinase</fullName>
        <ecNumber evidence="2">2.7.13.3</ecNumber>
    </recommendedName>
</protein>
<evidence type="ECO:0000259" key="6">
    <source>
        <dbReference type="PROSITE" id="PS50112"/>
    </source>
</evidence>
<dbReference type="InterPro" id="IPR052162">
    <property type="entry name" value="Sensor_kinase/Photoreceptor"/>
</dbReference>
<dbReference type="RefSeq" id="WP_069444333.1">
    <property type="nucleotide sequence ID" value="NZ_LPWE01000011.1"/>
</dbReference>
<dbReference type="Gene3D" id="3.60.40.10">
    <property type="entry name" value="PPM-type phosphatase domain"/>
    <property type="match status" value="1"/>
</dbReference>
<dbReference type="InterPro" id="IPR001932">
    <property type="entry name" value="PPM-type_phosphatase-like_dom"/>
</dbReference>
<feature type="domain" description="PAC" evidence="7">
    <location>
        <begin position="32"/>
        <end position="84"/>
    </location>
</feature>
<dbReference type="AlphaFoldDB" id="A0A1E3VND5"/>
<dbReference type="InterPro" id="IPR000014">
    <property type="entry name" value="PAS"/>
</dbReference>
<keyword evidence="5" id="KW-0418">Kinase</keyword>
<dbReference type="CDD" id="cd00130">
    <property type="entry name" value="PAS"/>
    <property type="match status" value="2"/>
</dbReference>
<dbReference type="InterPro" id="IPR001610">
    <property type="entry name" value="PAC"/>
</dbReference>
<dbReference type="PROSITE" id="PS50113">
    <property type="entry name" value="PAC"/>
    <property type="match status" value="2"/>
</dbReference>
<organism evidence="8 9">
    <name type="scientific">Methyloceanibacter stevinii</name>
    <dbReference type="NCBI Taxonomy" id="1774970"/>
    <lineage>
        <taxon>Bacteria</taxon>
        <taxon>Pseudomonadati</taxon>
        <taxon>Pseudomonadota</taxon>
        <taxon>Alphaproteobacteria</taxon>
        <taxon>Hyphomicrobiales</taxon>
        <taxon>Hyphomicrobiaceae</taxon>
        <taxon>Methyloceanibacter</taxon>
    </lineage>
</organism>
<evidence type="ECO:0000256" key="1">
    <source>
        <dbReference type="ARBA" id="ARBA00000085"/>
    </source>
</evidence>
<dbReference type="Pfam" id="PF12860">
    <property type="entry name" value="PAS_7"/>
    <property type="match status" value="1"/>
</dbReference>
<dbReference type="SUPFAM" id="SSF55785">
    <property type="entry name" value="PYP-like sensor domain (PAS domain)"/>
    <property type="match status" value="3"/>
</dbReference>
<keyword evidence="9" id="KW-1185">Reference proteome</keyword>
<evidence type="ECO:0000313" key="9">
    <source>
        <dbReference type="Proteomes" id="UP000094172"/>
    </source>
</evidence>
<dbReference type="InterPro" id="IPR036457">
    <property type="entry name" value="PPM-type-like_dom_sf"/>
</dbReference>
<dbReference type="PANTHER" id="PTHR43304:SF1">
    <property type="entry name" value="PAC DOMAIN-CONTAINING PROTEIN"/>
    <property type="match status" value="1"/>
</dbReference>
<keyword evidence="4" id="KW-0808">Transferase</keyword>
<reference evidence="8 9" key="1">
    <citation type="journal article" date="2016" name="Environ. Microbiol.">
        <title>New Methyloceanibacter diversity from North Sea sediments includes methanotroph containing solely the soluble methane monooxygenase.</title>
        <authorList>
            <person name="Vekeman B."/>
            <person name="Kerckhof F.M."/>
            <person name="Cremers G."/>
            <person name="de Vos P."/>
            <person name="Vandamme P."/>
            <person name="Boon N."/>
            <person name="Op den Camp H.J."/>
            <person name="Heylen K."/>
        </authorList>
    </citation>
    <scope>NUCLEOTIDE SEQUENCE [LARGE SCALE GENOMIC DNA]</scope>
    <source>
        <strain evidence="8 9">R-67176</strain>
    </source>
</reference>
<dbReference type="Gene3D" id="3.30.450.20">
    <property type="entry name" value="PAS domain"/>
    <property type="match status" value="3"/>
</dbReference>
<keyword evidence="3" id="KW-0597">Phosphoprotein</keyword>
<dbReference type="STRING" id="1774970.AUC70_04620"/>
<evidence type="ECO:0000256" key="4">
    <source>
        <dbReference type="ARBA" id="ARBA00022679"/>
    </source>
</evidence>
<dbReference type="InterPro" id="IPR035965">
    <property type="entry name" value="PAS-like_dom_sf"/>
</dbReference>
<dbReference type="Pfam" id="PF08447">
    <property type="entry name" value="PAS_3"/>
    <property type="match status" value="2"/>
</dbReference>
<sequence>MEHADFWRSHVHPDDLAGVEAEEASIFDKGRHATEYRFRKRNGKYIWVSDEQYLLRDEHGEPVEIVGSWSNISARKTAEEAENAARARFDLMLHSAPAVVYSFSATGSFAPTFVSGNIKRVLGYEPDDYLKQADFWRSNVLPEDLPAVEAGQSELFDQGRRVSEYRFRKADGNYCWVSDEQTLIKDRNGTPLEVIGTWSEVTERKTAEQAALHEREQRLTDAIETISEGFSLYDSEDRLVLGNQKYGELFDAGDGPPEPGASFETILRKAVAHGLIEDAKGREEGWLRQRLDEHRYPGEPILQRRSDGRWLQISERRTETGGTVAVYSDLTEIKESERRAAAANQLILQSLHYASRIQSAVLPARREIEAIAADHFLIWEPRDIVGGDFFWFQPVEDGHAIMVGDCTGHGVPGAFMTLIAWGLLDRMLRDAPGGPSAVLSGLHQGVQSLLGQDEQHGETDDGLEAGVCFIDLSKRQITFAGARFSLWRSNSEGVIEIKGDREGLGYRRYRPETRFKNTTFGYDSGDAFYLTTDGLIEQIGGPRGRAFGKQRFKDLLYKLRDAPMNEQEETLRDAFEKFQGDQRRRDDLTVLGFIPRA</sequence>
<dbReference type="NCBIfam" id="TIGR00229">
    <property type="entry name" value="sensory_box"/>
    <property type="match status" value="2"/>
</dbReference>
<dbReference type="Proteomes" id="UP000094172">
    <property type="component" value="Unassembled WGS sequence"/>
</dbReference>